<name>A0ABM9DJV1_9HYPH</name>
<protein>
    <submittedName>
        <fullName evidence="1">Uncharacterized protein</fullName>
    </submittedName>
</protein>
<evidence type="ECO:0000313" key="2">
    <source>
        <dbReference type="Proteomes" id="UP001152604"/>
    </source>
</evidence>
<evidence type="ECO:0000313" key="1">
    <source>
        <dbReference type="EMBL" id="CAH2396133.1"/>
    </source>
</evidence>
<proteinExistence type="predicted"/>
<dbReference type="EMBL" id="CAKXZS010000008">
    <property type="protein sequence ID" value="CAH2396133.1"/>
    <property type="molecule type" value="Genomic_DNA"/>
</dbReference>
<keyword evidence="2" id="KW-1185">Reference proteome</keyword>
<organism evidence="1 2">
    <name type="scientific">Mesorhizobium ventifaucium</name>
    <dbReference type="NCBI Taxonomy" id="666020"/>
    <lineage>
        <taxon>Bacteria</taxon>
        <taxon>Pseudomonadati</taxon>
        <taxon>Pseudomonadota</taxon>
        <taxon>Alphaproteobacteria</taxon>
        <taxon>Hyphomicrobiales</taxon>
        <taxon>Phyllobacteriaceae</taxon>
        <taxon>Mesorhizobium</taxon>
    </lineage>
</organism>
<gene>
    <name evidence="1" type="ORF">MES4922_160044</name>
</gene>
<dbReference type="Proteomes" id="UP001152604">
    <property type="component" value="Unassembled WGS sequence"/>
</dbReference>
<accession>A0ABM9DJV1</accession>
<sequence length="32" mass="3708">MGLGAFDFGRLTGKKRNRRFIPELFHTNPDLC</sequence>
<reference evidence="1" key="1">
    <citation type="submission" date="2022-03" db="EMBL/GenBank/DDBJ databases">
        <authorList>
            <person name="Brunel B."/>
        </authorList>
    </citation>
    <scope>NUCLEOTIDE SEQUENCE</scope>
    <source>
        <strain evidence="1">STM4922sample</strain>
    </source>
</reference>
<comment type="caution">
    <text evidence="1">The sequence shown here is derived from an EMBL/GenBank/DDBJ whole genome shotgun (WGS) entry which is preliminary data.</text>
</comment>